<evidence type="ECO:0000313" key="2">
    <source>
        <dbReference type="Proteomes" id="UP000694558"/>
    </source>
</evidence>
<dbReference type="AlphaFoldDB" id="A0A8D2ZIY6"/>
<dbReference type="GO" id="GO:0006355">
    <property type="term" value="P:regulation of DNA-templated transcription"/>
    <property type="evidence" value="ECO:0007669"/>
    <property type="project" value="InterPro"/>
</dbReference>
<dbReference type="PANTHER" id="PTHR13464:SF0">
    <property type="entry name" value="SAP30-BINDING PROTEIN"/>
    <property type="match status" value="1"/>
</dbReference>
<dbReference type="InterPro" id="IPR012479">
    <property type="entry name" value="SAP30BP"/>
</dbReference>
<dbReference type="GO" id="GO:0005634">
    <property type="term" value="C:nucleus"/>
    <property type="evidence" value="ECO:0007669"/>
    <property type="project" value="TreeGrafter"/>
</dbReference>
<reference evidence="1" key="1">
    <citation type="submission" date="2023-05" db="EMBL/GenBank/DDBJ databases">
        <title>High-quality long-read genome of Scophthalmus maximus.</title>
        <authorList>
            <person name="Lien S."/>
            <person name="Martinez P."/>
        </authorList>
    </citation>
    <scope>NUCLEOTIDE SEQUENCE [LARGE SCALE GENOMIC DNA]</scope>
</reference>
<reference evidence="1" key="2">
    <citation type="submission" date="2025-08" db="UniProtKB">
        <authorList>
            <consortium name="Ensembl"/>
        </authorList>
    </citation>
    <scope>IDENTIFICATION</scope>
</reference>
<protein>
    <submittedName>
        <fullName evidence="1">Uncharacterized protein</fullName>
    </submittedName>
</protein>
<organism evidence="1 2">
    <name type="scientific">Scophthalmus maximus</name>
    <name type="common">Turbot</name>
    <name type="synonym">Psetta maxima</name>
    <dbReference type="NCBI Taxonomy" id="52904"/>
    <lineage>
        <taxon>Eukaryota</taxon>
        <taxon>Metazoa</taxon>
        <taxon>Chordata</taxon>
        <taxon>Craniata</taxon>
        <taxon>Vertebrata</taxon>
        <taxon>Euteleostomi</taxon>
        <taxon>Actinopterygii</taxon>
        <taxon>Neopterygii</taxon>
        <taxon>Teleostei</taxon>
        <taxon>Neoteleostei</taxon>
        <taxon>Acanthomorphata</taxon>
        <taxon>Carangaria</taxon>
        <taxon>Pleuronectiformes</taxon>
        <taxon>Pleuronectoidei</taxon>
        <taxon>Scophthalmidae</taxon>
        <taxon>Scophthalmus</taxon>
    </lineage>
</organism>
<evidence type="ECO:0000313" key="1">
    <source>
        <dbReference type="Ensembl" id="ENSSMAP00000002966.2"/>
    </source>
</evidence>
<dbReference type="PANTHER" id="PTHR13464">
    <property type="entry name" value="TRANSCRIPTIONAL REGULATOR PROTEIN HCNGP"/>
    <property type="match status" value="1"/>
</dbReference>
<name>A0A8D2ZIY6_SCOMX</name>
<dbReference type="Proteomes" id="UP000694558">
    <property type="component" value="Chromosome 15"/>
</dbReference>
<dbReference type="Ensembl" id="ENSSMAT00000003016.2">
    <property type="protein sequence ID" value="ENSSMAP00000002966.2"/>
    <property type="gene ID" value="ENSSMAG00000001840.2"/>
</dbReference>
<sequence length="150" mass="17303">KLRKPNISTTVIVFWLYDKVSGDEDRVERVTRNDDVEISEAEKNDLNELVALFLGEGEEHIHKLYERKLHGDFDTNNELGTSCPTDVFDPHGWSEDSYLLRSSIAKAQKVEKDKLEEAKKERTRTEFTTGTICMSGSLALIYRLFCWRSS</sequence>
<proteinExistence type="predicted"/>
<accession>A0A8D2ZIY6</accession>